<keyword evidence="1" id="KW-0175">Coiled coil</keyword>
<gene>
    <name evidence="4" type="ORF">CC78DRAFT_617210</name>
</gene>
<protein>
    <recommendedName>
        <fullName evidence="3">Spindle pole body-associated protein cut12 domain-containing protein</fullName>
    </recommendedName>
</protein>
<dbReference type="InterPro" id="IPR021589">
    <property type="entry name" value="Cut12"/>
</dbReference>
<comment type="caution">
    <text evidence="4">The sequence shown here is derived from an EMBL/GenBank/DDBJ whole genome shotgun (WGS) entry which is preliminary data.</text>
</comment>
<evidence type="ECO:0000256" key="1">
    <source>
        <dbReference type="SAM" id="Coils"/>
    </source>
</evidence>
<feature type="compositionally biased region" description="Polar residues" evidence="2">
    <location>
        <begin position="409"/>
        <end position="425"/>
    </location>
</feature>
<keyword evidence="5" id="KW-1185">Reference proteome</keyword>
<dbReference type="Pfam" id="PF11500">
    <property type="entry name" value="Cut12"/>
    <property type="match status" value="1"/>
</dbReference>
<dbReference type="AlphaFoldDB" id="A0A9P4K745"/>
<proteinExistence type="predicted"/>
<feature type="domain" description="Spindle pole body-associated protein cut12" evidence="3">
    <location>
        <begin position="175"/>
        <end position="265"/>
    </location>
</feature>
<organism evidence="4 5">
    <name type="scientific">Lojkania enalia</name>
    <dbReference type="NCBI Taxonomy" id="147567"/>
    <lineage>
        <taxon>Eukaryota</taxon>
        <taxon>Fungi</taxon>
        <taxon>Dikarya</taxon>
        <taxon>Ascomycota</taxon>
        <taxon>Pezizomycotina</taxon>
        <taxon>Dothideomycetes</taxon>
        <taxon>Pleosporomycetidae</taxon>
        <taxon>Pleosporales</taxon>
        <taxon>Pleosporales incertae sedis</taxon>
        <taxon>Lojkania</taxon>
    </lineage>
</organism>
<dbReference type="OrthoDB" id="5383703at2759"/>
<feature type="region of interest" description="Disordered" evidence="2">
    <location>
        <begin position="564"/>
        <end position="587"/>
    </location>
</feature>
<feature type="region of interest" description="Disordered" evidence="2">
    <location>
        <begin position="120"/>
        <end position="141"/>
    </location>
</feature>
<feature type="compositionally biased region" description="Basic and acidic residues" evidence="2">
    <location>
        <begin position="564"/>
        <end position="581"/>
    </location>
</feature>
<evidence type="ECO:0000256" key="2">
    <source>
        <dbReference type="SAM" id="MobiDB-lite"/>
    </source>
</evidence>
<feature type="region of interest" description="Disordered" evidence="2">
    <location>
        <begin position="175"/>
        <end position="203"/>
    </location>
</feature>
<feature type="region of interest" description="Disordered" evidence="2">
    <location>
        <begin position="501"/>
        <end position="528"/>
    </location>
</feature>
<evidence type="ECO:0000313" key="4">
    <source>
        <dbReference type="EMBL" id="KAF2263827.1"/>
    </source>
</evidence>
<feature type="coiled-coil region" evidence="1">
    <location>
        <begin position="206"/>
        <end position="300"/>
    </location>
</feature>
<sequence length="587" mass="65507">MFSWITGPRITNVIEELQPDPAYDTTFIEPPDTPAHQFAVNAFKHAIFGTPTAEDTNGGAKKLEKRSKINVANSRSAELSVPVELAPPSSPSKPGILMTPGTAAKGRKTVSFGSQVVDNESKRSNVGGSGIPGDCPGKFPSPWTFDTEPKVDTEKDKMLCARPTAALYDARKTTQLKAGQGPKARDDSDITIDMGSPRSESGKYWKQQYESYAERSEKEIKKLVTKQQVAKNFAKRKDGEMTELATRLAEERKRFRNRERELAGQNREYQERLRQAMAENAAASMEITALKNRVAVLEKSLVSFSEVQESKTSFQIYEDSRDTKHFHLEEDKTTVCRPRSVMEPPAVIFGRSIEPTQPRTANKENSPPKPRHTRHQTLPGALSVTLTSRSAISETGTESLEAGEPLSKSAFSTVPPSKDSPNSTFPPLRPEHSSSFPLSIRQGITNRENIPLNTTAYLLSSPLPQSSPDPWMQNLDNSPLPQIDKIALPISSGAFYKEPTKYMQRSKPTPHRTTKTISQPTKDNCPENIGTLTEKPLVEEPEFHISKTASQQIEDSSLARRDRVELPVDRKEQARRRLMERKQKRLK</sequence>
<evidence type="ECO:0000313" key="5">
    <source>
        <dbReference type="Proteomes" id="UP000800093"/>
    </source>
</evidence>
<dbReference type="EMBL" id="ML986621">
    <property type="protein sequence ID" value="KAF2263827.1"/>
    <property type="molecule type" value="Genomic_DNA"/>
</dbReference>
<feature type="compositionally biased region" description="Polar residues" evidence="2">
    <location>
        <begin position="384"/>
        <end position="398"/>
    </location>
</feature>
<accession>A0A9P4K745</accession>
<evidence type="ECO:0000259" key="3">
    <source>
        <dbReference type="Pfam" id="PF11500"/>
    </source>
</evidence>
<name>A0A9P4K745_9PLEO</name>
<feature type="compositionally biased region" description="Polar residues" evidence="2">
    <location>
        <begin position="354"/>
        <end position="365"/>
    </location>
</feature>
<feature type="region of interest" description="Disordered" evidence="2">
    <location>
        <begin position="349"/>
        <end position="436"/>
    </location>
</feature>
<reference evidence="5" key="1">
    <citation type="journal article" date="2020" name="Stud. Mycol.">
        <title>101 Dothideomycetes genomes: A test case for predicting lifestyles and emergence of pathogens.</title>
        <authorList>
            <person name="Haridas S."/>
            <person name="Albert R."/>
            <person name="Binder M."/>
            <person name="Bloem J."/>
            <person name="LaButti K."/>
            <person name="Salamov A."/>
            <person name="Andreopoulos B."/>
            <person name="Baker S."/>
            <person name="Barry K."/>
            <person name="Bills G."/>
            <person name="Bluhm B."/>
            <person name="Cannon C."/>
            <person name="Castanera R."/>
            <person name="Culley D."/>
            <person name="Daum C."/>
            <person name="Ezra D."/>
            <person name="Gonzalez J."/>
            <person name="Henrissat B."/>
            <person name="Kuo A."/>
            <person name="Liang C."/>
            <person name="Lipzen A."/>
            <person name="Lutzoni F."/>
            <person name="Magnuson J."/>
            <person name="Mondo S."/>
            <person name="Nolan M."/>
            <person name="Ohm R."/>
            <person name="Pangilinan J."/>
            <person name="Park H.-J."/>
            <person name="Ramirez L."/>
            <person name="Alfaro M."/>
            <person name="Sun H."/>
            <person name="Tritt A."/>
            <person name="Yoshinaga Y."/>
            <person name="Zwiers L.-H."/>
            <person name="Turgeon B."/>
            <person name="Goodwin S."/>
            <person name="Spatafora J."/>
            <person name="Crous P."/>
            <person name="Grigoriev I."/>
        </authorList>
    </citation>
    <scope>NUCLEOTIDE SEQUENCE [LARGE SCALE GENOMIC DNA]</scope>
    <source>
        <strain evidence="5">CBS 304.66</strain>
    </source>
</reference>
<dbReference type="Proteomes" id="UP000800093">
    <property type="component" value="Unassembled WGS sequence"/>
</dbReference>